<dbReference type="InterPro" id="IPR024884">
    <property type="entry name" value="NAPE-PLD"/>
</dbReference>
<organism evidence="3 4">
    <name type="scientific">Leptonema illini</name>
    <dbReference type="NCBI Taxonomy" id="183"/>
    <lineage>
        <taxon>Bacteria</taxon>
        <taxon>Pseudomonadati</taxon>
        <taxon>Spirochaetota</taxon>
        <taxon>Spirochaetia</taxon>
        <taxon>Leptospirales</taxon>
        <taxon>Leptospiraceae</taxon>
        <taxon>Leptonema</taxon>
    </lineage>
</organism>
<dbReference type="AlphaFoldDB" id="A0A833H2B5"/>
<evidence type="ECO:0000259" key="2">
    <source>
        <dbReference type="Pfam" id="PF12706"/>
    </source>
</evidence>
<feature type="chain" id="PRO_5032533239" evidence="1">
    <location>
        <begin position="24"/>
        <end position="380"/>
    </location>
</feature>
<name>A0A833H2B5_9LEPT</name>
<dbReference type="PIRSF" id="PIRSF038896">
    <property type="entry name" value="NAPE-PLD"/>
    <property type="match status" value="1"/>
</dbReference>
<reference evidence="3 4" key="1">
    <citation type="submission" date="2019-10" db="EMBL/GenBank/DDBJ databases">
        <title>Extracellular Electron Transfer in a Candidatus Methanoperedens spp. Enrichment Culture.</title>
        <authorList>
            <person name="Berger S."/>
            <person name="Rangel Shaw D."/>
            <person name="Berben T."/>
            <person name="In 'T Zandt M."/>
            <person name="Frank J."/>
            <person name="Reimann J."/>
            <person name="Jetten M.S.M."/>
            <person name="Welte C.U."/>
        </authorList>
    </citation>
    <scope>NUCLEOTIDE SEQUENCE [LARGE SCALE GENOMIC DNA]</scope>
    <source>
        <strain evidence="3">SB12</strain>
    </source>
</reference>
<dbReference type="PANTHER" id="PTHR15032">
    <property type="entry name" value="N-ACYL-PHOSPHATIDYLETHANOLAMINE-HYDROLYZING PHOSPHOLIPASE D"/>
    <property type="match status" value="1"/>
</dbReference>
<dbReference type="Pfam" id="PF12706">
    <property type="entry name" value="Lactamase_B_2"/>
    <property type="match status" value="1"/>
</dbReference>
<dbReference type="GO" id="GO:0005737">
    <property type="term" value="C:cytoplasm"/>
    <property type="evidence" value="ECO:0007669"/>
    <property type="project" value="TreeGrafter"/>
</dbReference>
<dbReference type="EMBL" id="WBUI01000006">
    <property type="protein sequence ID" value="KAB2933256.1"/>
    <property type="molecule type" value="Genomic_DNA"/>
</dbReference>
<dbReference type="Proteomes" id="UP000460298">
    <property type="component" value="Unassembled WGS sequence"/>
</dbReference>
<evidence type="ECO:0000256" key="1">
    <source>
        <dbReference type="SAM" id="SignalP"/>
    </source>
</evidence>
<dbReference type="PANTHER" id="PTHR15032:SF4">
    <property type="entry name" value="N-ACYL-PHOSPHATIDYLETHANOLAMINE-HYDROLYZING PHOSPHOLIPASE D"/>
    <property type="match status" value="1"/>
</dbReference>
<dbReference type="InterPro" id="IPR001279">
    <property type="entry name" value="Metallo-B-lactamas"/>
</dbReference>
<feature type="domain" description="Metallo-beta-lactamase" evidence="2">
    <location>
        <begin position="124"/>
        <end position="321"/>
    </location>
</feature>
<dbReference type="Gene3D" id="3.60.15.10">
    <property type="entry name" value="Ribonuclease Z/Hydroxyacylglutathione hydrolase-like"/>
    <property type="match status" value="1"/>
</dbReference>
<comment type="caution">
    <text evidence="3">The sequence shown here is derived from an EMBL/GenBank/DDBJ whole genome shotgun (WGS) entry which is preliminary data.</text>
</comment>
<dbReference type="PROSITE" id="PS51257">
    <property type="entry name" value="PROKAR_LIPOPROTEIN"/>
    <property type="match status" value="1"/>
</dbReference>
<protein>
    <submittedName>
        <fullName evidence="3">MBL fold metallo-hydrolase</fullName>
    </submittedName>
</protein>
<dbReference type="InterPro" id="IPR036866">
    <property type="entry name" value="RibonucZ/Hydroxyglut_hydro"/>
</dbReference>
<accession>A0A833H2B5</accession>
<proteinExistence type="predicted"/>
<evidence type="ECO:0000313" key="3">
    <source>
        <dbReference type="EMBL" id="KAB2933256.1"/>
    </source>
</evidence>
<gene>
    <name evidence="3" type="ORF">F9K24_07870</name>
</gene>
<keyword evidence="1" id="KW-0732">Signal</keyword>
<keyword evidence="3" id="KW-0378">Hydrolase</keyword>
<dbReference type="GO" id="GO:0070290">
    <property type="term" value="F:N-acylphosphatidylethanolamine-specific phospholipase D activity"/>
    <property type="evidence" value="ECO:0007669"/>
    <property type="project" value="InterPro"/>
</dbReference>
<dbReference type="SUPFAM" id="SSF56281">
    <property type="entry name" value="Metallo-hydrolase/oxidoreductase"/>
    <property type="match status" value="1"/>
</dbReference>
<dbReference type="GO" id="GO:0008270">
    <property type="term" value="F:zinc ion binding"/>
    <property type="evidence" value="ECO:0007669"/>
    <property type="project" value="InterPro"/>
</dbReference>
<evidence type="ECO:0000313" key="4">
    <source>
        <dbReference type="Proteomes" id="UP000460298"/>
    </source>
</evidence>
<sequence>MIASKRAIQSALPALLLSVIACALPATKNDTDVQRHANFHQRHHTEEGYRNLDPAPGRQTSKAFFWIVNKILFGEERSSEVKVRQVTSEEIRTSYESAIREKAGIRYWWLGHSTVLIHTSSGVFLTDPIFSDRASPVSFAGPERLIPLAAQIGDLGRVDYVLISHNHYDHLDEATVKELQCLYRPRFFVPARVGSLVRSWGADKVVELDWWEYVTVGGVRFHCTPARHFSARGIFDRNETLWASWYVEDEPAGFSFYFAGDTGYSSHFKEIRETIGSPDLALIPIGAYEPRWFMSEVHVDPDQAVQAFHDLQAGRMLPVHWGTFPMAEEGMMEPPTRMLETAQRLGIAADRFDLVQGGELVHFRKSGRPLVKRTLAGAAP</sequence>
<feature type="signal peptide" evidence="1">
    <location>
        <begin position="1"/>
        <end position="23"/>
    </location>
</feature>